<reference evidence="2 3" key="1">
    <citation type="journal article" date="2013" name="PLoS ONE">
        <title>Assembly-driven community genomics of a hypersaline microbial ecosystem.</title>
        <authorList>
            <person name="Podell S."/>
            <person name="Ugalde J.A."/>
            <person name="Narasingarao P."/>
            <person name="Banfield J.F."/>
            <person name="Heidelberg K.B."/>
            <person name="Allen E.E."/>
        </authorList>
    </citation>
    <scope>NUCLEOTIDE SEQUENCE [LARGE SCALE GENOMIC DNA]</scope>
    <source>
        <strain evidence="3">J07HQW1</strain>
    </source>
</reference>
<protein>
    <submittedName>
        <fullName evidence="2">Uncharacterized protein</fullName>
    </submittedName>
</protein>
<dbReference type="AlphaFoldDB" id="U1N2S0"/>
<name>U1N2S0_9EURY</name>
<sequence length="87" mass="9958">MLLIYFTSIHISVWLHQVDSFPTDGAYPRPQNRGIAPAHIIYTEIVFRHVLYQITCNNKFQTHCEGSMRDDLSGDGNTTTGEQGYLR</sequence>
<dbReference type="HOGENOM" id="CLU_2475936_0_0_2"/>
<accession>U1N2S0</accession>
<dbReference type="Proteomes" id="UP000030649">
    <property type="component" value="Unassembled WGS sequence"/>
</dbReference>
<evidence type="ECO:0000313" key="2">
    <source>
        <dbReference type="EMBL" id="ERG90805.1"/>
    </source>
</evidence>
<organism evidence="2 3">
    <name type="scientific">Haloquadratum walsbyi J07HQW1</name>
    <dbReference type="NCBI Taxonomy" id="1238424"/>
    <lineage>
        <taxon>Archaea</taxon>
        <taxon>Methanobacteriati</taxon>
        <taxon>Methanobacteriota</taxon>
        <taxon>Stenosarchaea group</taxon>
        <taxon>Halobacteria</taxon>
        <taxon>Halobacteriales</taxon>
        <taxon>Haloferacaceae</taxon>
        <taxon>Haloquadratum</taxon>
    </lineage>
</organism>
<dbReference type="EMBL" id="KE356560">
    <property type="protein sequence ID" value="ERG90805.1"/>
    <property type="molecule type" value="Genomic_DNA"/>
</dbReference>
<proteinExistence type="predicted"/>
<evidence type="ECO:0000313" key="3">
    <source>
        <dbReference type="Proteomes" id="UP000030649"/>
    </source>
</evidence>
<gene>
    <name evidence="2" type="ORF">J07HQW1_00833</name>
</gene>
<feature type="compositionally biased region" description="Polar residues" evidence="1">
    <location>
        <begin position="75"/>
        <end position="87"/>
    </location>
</feature>
<feature type="region of interest" description="Disordered" evidence="1">
    <location>
        <begin position="66"/>
        <end position="87"/>
    </location>
</feature>
<evidence type="ECO:0000256" key="1">
    <source>
        <dbReference type="SAM" id="MobiDB-lite"/>
    </source>
</evidence>